<dbReference type="AlphaFoldDB" id="A0AA43XP27"/>
<keyword evidence="2 3" id="KW-1133">Transmembrane helix</keyword>
<evidence type="ECO:0000256" key="1">
    <source>
        <dbReference type="ARBA" id="ARBA00022692"/>
    </source>
</evidence>
<proteinExistence type="predicted"/>
<feature type="transmembrane region" description="Helical" evidence="3">
    <location>
        <begin position="143"/>
        <end position="160"/>
    </location>
</feature>
<reference evidence="4 5" key="1">
    <citation type="submission" date="2019-04" db="EMBL/GenBank/DDBJ databases">
        <title>Isachenkonia alkalipeptolytica gen. nov. sp. nov. a new anaerobic, alkiliphilic organothrophic bacterium capable to reduce synthesized ferrihydrite isolated from a soda lake.</title>
        <authorList>
            <person name="Toshchakov S.V."/>
            <person name="Zavarzina D.G."/>
            <person name="Zhilina T.N."/>
            <person name="Kostrikina N.A."/>
            <person name="Kublanov I.V."/>
        </authorList>
    </citation>
    <scope>NUCLEOTIDE SEQUENCE [LARGE SCALE GENOMIC DNA]</scope>
    <source>
        <strain evidence="4 5">Z-1701</strain>
    </source>
</reference>
<accession>A0AA43XP27</accession>
<evidence type="ECO:0000256" key="2">
    <source>
        <dbReference type="ARBA" id="ARBA00022989"/>
    </source>
</evidence>
<dbReference type="PANTHER" id="PTHR37815:SF3">
    <property type="entry name" value="UPF0397 PROTEIN SPR0429"/>
    <property type="match status" value="1"/>
</dbReference>
<keyword evidence="5" id="KW-1185">Reference proteome</keyword>
<feature type="transmembrane region" description="Helical" evidence="3">
    <location>
        <begin position="7"/>
        <end position="27"/>
    </location>
</feature>
<dbReference type="GO" id="GO:0016020">
    <property type="term" value="C:membrane"/>
    <property type="evidence" value="ECO:0007669"/>
    <property type="project" value="InterPro"/>
</dbReference>
<dbReference type="InterPro" id="IPR009825">
    <property type="entry name" value="ECF_substrate-spec-like"/>
</dbReference>
<gene>
    <name evidence="4" type="ORF">ISALK_14690</name>
</gene>
<feature type="transmembrane region" description="Helical" evidence="3">
    <location>
        <begin position="114"/>
        <end position="137"/>
    </location>
</feature>
<organism evidence="4 5">
    <name type="scientific">Isachenkonia alkalipeptolytica</name>
    <dbReference type="NCBI Taxonomy" id="2565777"/>
    <lineage>
        <taxon>Bacteria</taxon>
        <taxon>Bacillati</taxon>
        <taxon>Bacillota</taxon>
        <taxon>Clostridia</taxon>
        <taxon>Eubacteriales</taxon>
        <taxon>Clostridiaceae</taxon>
        <taxon>Isachenkonia</taxon>
    </lineage>
</organism>
<name>A0AA43XP27_9CLOT</name>
<dbReference type="PANTHER" id="PTHR37815">
    <property type="entry name" value="UPF0397 PROTEIN BC_2624-RELATED"/>
    <property type="match status" value="1"/>
</dbReference>
<sequence>MKNQTQNLVLTGLLMALVTVGTMIISIPVPATHGYVHGGDMMIFLAAVLFGKKKGALAGGVGSAIADLLLGYSQWIIPTLIVKGIMGYVIGSLSNGGTKPILTTRNIMAMTVGVLWMTFGYYIAGGIMLGSFTAALAGVPGDLLQSGVGMVLFVPICIALKRTVFKRGVYLN</sequence>
<protein>
    <submittedName>
        <fullName evidence="4">ECF transporter S component</fullName>
    </submittedName>
</protein>
<evidence type="ECO:0000256" key="3">
    <source>
        <dbReference type="SAM" id="Phobius"/>
    </source>
</evidence>
<feature type="transmembrane region" description="Helical" evidence="3">
    <location>
        <begin position="81"/>
        <end position="102"/>
    </location>
</feature>
<dbReference type="Proteomes" id="UP000449710">
    <property type="component" value="Unassembled WGS sequence"/>
</dbReference>
<evidence type="ECO:0000313" key="5">
    <source>
        <dbReference type="Proteomes" id="UP000449710"/>
    </source>
</evidence>
<dbReference type="EMBL" id="SUMG01000054">
    <property type="protein sequence ID" value="NBG89709.1"/>
    <property type="molecule type" value="Genomic_DNA"/>
</dbReference>
<dbReference type="Gene3D" id="1.10.1760.20">
    <property type="match status" value="1"/>
</dbReference>
<keyword evidence="1 3" id="KW-0812">Transmembrane</keyword>
<dbReference type="RefSeq" id="WP_160723652.1">
    <property type="nucleotide sequence ID" value="NZ_SUMG01000054.1"/>
</dbReference>
<dbReference type="Pfam" id="PF07155">
    <property type="entry name" value="ECF-ribofla_trS"/>
    <property type="match status" value="1"/>
</dbReference>
<comment type="caution">
    <text evidence="4">The sequence shown here is derived from an EMBL/GenBank/DDBJ whole genome shotgun (WGS) entry which is preliminary data.</text>
</comment>
<keyword evidence="3" id="KW-0472">Membrane</keyword>
<evidence type="ECO:0000313" key="4">
    <source>
        <dbReference type="EMBL" id="NBG89709.1"/>
    </source>
</evidence>